<keyword evidence="3" id="KW-1185">Reference proteome</keyword>
<evidence type="ECO:0000256" key="1">
    <source>
        <dbReference type="SAM" id="Phobius"/>
    </source>
</evidence>
<keyword evidence="1" id="KW-0812">Transmembrane</keyword>
<feature type="transmembrane region" description="Helical" evidence="1">
    <location>
        <begin position="18"/>
        <end position="35"/>
    </location>
</feature>
<dbReference type="RefSeq" id="WP_281372335.1">
    <property type="nucleotide sequence ID" value="NZ_JACCCW010000001.1"/>
</dbReference>
<proteinExistence type="predicted"/>
<protein>
    <submittedName>
        <fullName evidence="2">Putative membrane protein</fullName>
    </submittedName>
</protein>
<accession>A0A7Y9PEJ9</accession>
<name>A0A7Y9PEJ9_9BACT</name>
<sequence>MAIQEHTSKASSRFNVDFLAIGIALTLAALIRFNLLPQIKW</sequence>
<evidence type="ECO:0000313" key="3">
    <source>
        <dbReference type="Proteomes" id="UP000589520"/>
    </source>
</evidence>
<evidence type="ECO:0000313" key="2">
    <source>
        <dbReference type="EMBL" id="NYF77736.1"/>
    </source>
</evidence>
<organism evidence="2 3">
    <name type="scientific">Granulicella arctica</name>
    <dbReference type="NCBI Taxonomy" id="940613"/>
    <lineage>
        <taxon>Bacteria</taxon>
        <taxon>Pseudomonadati</taxon>
        <taxon>Acidobacteriota</taxon>
        <taxon>Terriglobia</taxon>
        <taxon>Terriglobales</taxon>
        <taxon>Acidobacteriaceae</taxon>
        <taxon>Granulicella</taxon>
    </lineage>
</organism>
<keyword evidence="1" id="KW-0472">Membrane</keyword>
<comment type="caution">
    <text evidence="2">The sequence shown here is derived from an EMBL/GenBank/DDBJ whole genome shotgun (WGS) entry which is preliminary data.</text>
</comment>
<gene>
    <name evidence="2" type="ORF">HDF17_000023</name>
</gene>
<dbReference type="Proteomes" id="UP000589520">
    <property type="component" value="Unassembled WGS sequence"/>
</dbReference>
<dbReference type="AlphaFoldDB" id="A0A7Y9PEJ9"/>
<dbReference type="EMBL" id="JACCCW010000001">
    <property type="protein sequence ID" value="NYF77736.1"/>
    <property type="molecule type" value="Genomic_DNA"/>
</dbReference>
<reference evidence="2 3" key="1">
    <citation type="submission" date="2020-07" db="EMBL/GenBank/DDBJ databases">
        <title>Genomic Encyclopedia of Type Strains, Phase IV (KMG-V): Genome sequencing to study the core and pangenomes of soil and plant-associated prokaryotes.</title>
        <authorList>
            <person name="Whitman W."/>
        </authorList>
    </citation>
    <scope>NUCLEOTIDE SEQUENCE [LARGE SCALE GENOMIC DNA]</scope>
    <source>
        <strain evidence="2 3">X4EP2</strain>
    </source>
</reference>
<keyword evidence="1" id="KW-1133">Transmembrane helix</keyword>